<proteinExistence type="predicted"/>
<name>A0A842IR04_9FLAO</name>
<organism evidence="2 3">
    <name type="scientific">Winogradskyella flava</name>
    <dbReference type="NCBI Taxonomy" id="1884876"/>
    <lineage>
        <taxon>Bacteria</taxon>
        <taxon>Pseudomonadati</taxon>
        <taxon>Bacteroidota</taxon>
        <taxon>Flavobacteriia</taxon>
        <taxon>Flavobacteriales</taxon>
        <taxon>Flavobacteriaceae</taxon>
        <taxon>Winogradskyella</taxon>
    </lineage>
</organism>
<evidence type="ECO:0000313" key="3">
    <source>
        <dbReference type="Proteomes" id="UP000533900"/>
    </source>
</evidence>
<dbReference type="Proteomes" id="UP000533900">
    <property type="component" value="Unassembled WGS sequence"/>
</dbReference>
<dbReference type="PROSITE" id="PS51257">
    <property type="entry name" value="PROKAR_LIPOPROTEIN"/>
    <property type="match status" value="1"/>
</dbReference>
<sequence length="124" mass="14577">MKTNFSIVFFLMTLFGCEQNSAQEDFIISENFNGVVIVVFNQDNGKEESFKGNRRKYEIPSDGVLFTQFKKTKGELDHKFYIKNDKNRIVGELPFLPSIEHPDISLRYVLDLYDGNYSYYHRKV</sequence>
<dbReference type="EMBL" id="JACLCP010000001">
    <property type="protein sequence ID" value="MBC2844629.1"/>
    <property type="molecule type" value="Genomic_DNA"/>
</dbReference>
<dbReference type="Pfam" id="PF20862">
    <property type="entry name" value="DUF6843"/>
    <property type="match status" value="1"/>
</dbReference>
<dbReference type="InterPro" id="IPR049293">
    <property type="entry name" value="DUF6843"/>
</dbReference>
<evidence type="ECO:0000313" key="2">
    <source>
        <dbReference type="EMBL" id="MBC2844629.1"/>
    </source>
</evidence>
<accession>A0A842IR04</accession>
<evidence type="ECO:0000259" key="1">
    <source>
        <dbReference type="Pfam" id="PF20862"/>
    </source>
</evidence>
<reference evidence="2" key="1">
    <citation type="submission" date="2020-08" db="EMBL/GenBank/DDBJ databases">
        <title>Winogradskyella ouciana sp. nov., isolated from the hadal seawater of the Mariana Trench.</title>
        <authorList>
            <person name="He X."/>
        </authorList>
    </citation>
    <scope>NUCLEOTIDE SEQUENCE [LARGE SCALE GENOMIC DNA]</scope>
    <source>
        <strain evidence="2">KCTC 52348</strain>
    </source>
</reference>
<feature type="domain" description="DUF6843" evidence="1">
    <location>
        <begin position="23"/>
        <end position="87"/>
    </location>
</feature>
<dbReference type="RefSeq" id="WP_185788288.1">
    <property type="nucleotide sequence ID" value="NZ_JACLCP010000001.1"/>
</dbReference>
<protein>
    <recommendedName>
        <fullName evidence="1">DUF6843 domain-containing protein</fullName>
    </recommendedName>
</protein>
<dbReference type="AlphaFoldDB" id="A0A842IR04"/>
<keyword evidence="3" id="KW-1185">Reference proteome</keyword>
<gene>
    <name evidence="2" type="ORF">H7F21_05950</name>
</gene>
<comment type="caution">
    <text evidence="2">The sequence shown here is derived from an EMBL/GenBank/DDBJ whole genome shotgun (WGS) entry which is preliminary data.</text>
</comment>